<evidence type="ECO:0000313" key="1">
    <source>
        <dbReference type="EMBL" id="XBJ28465.1"/>
    </source>
</evidence>
<proteinExistence type="predicted"/>
<dbReference type="RefSeq" id="WP_348518095.1">
    <property type="nucleotide sequence ID" value="NZ_CP155620.1"/>
</dbReference>
<dbReference type="EMBL" id="CP155620">
    <property type="protein sequence ID" value="XBJ28465.1"/>
    <property type="molecule type" value="Genomic_DNA"/>
</dbReference>
<reference evidence="1" key="1">
    <citation type="submission" date="2024-05" db="EMBL/GenBank/DDBJ databases">
        <title>Campylobacter coli isolated from environmental waters in Slovenia.</title>
        <authorList>
            <person name="Zautner A.E."/>
            <person name="Bunk B."/>
            <person name="Riedel T."/>
            <person name="Sproeer C."/>
        </authorList>
    </citation>
    <scope>NUCLEOTIDE SEQUENCE</scope>
    <source>
        <strain evidence="1">CCS1377</strain>
    </source>
</reference>
<gene>
    <name evidence="1" type="ORF">AAH949_04995</name>
</gene>
<accession>A0AAU7E5E1</accession>
<organism evidence="1">
    <name type="scientific">Campylobacter sp. CCS1377</name>
    <dbReference type="NCBI Taxonomy" id="3158229"/>
    <lineage>
        <taxon>Bacteria</taxon>
        <taxon>Pseudomonadati</taxon>
        <taxon>Campylobacterota</taxon>
        <taxon>Epsilonproteobacteria</taxon>
        <taxon>Campylobacterales</taxon>
        <taxon>Campylobacteraceae</taxon>
        <taxon>Campylobacter</taxon>
    </lineage>
</organism>
<name>A0AAU7E5E1_9BACT</name>
<protein>
    <submittedName>
        <fullName evidence="1">Uncharacterized protein</fullName>
    </submittedName>
</protein>
<sequence length="56" mass="6594">MSVEKEKMKDFKGCDEMLQVTRDILSLIKKYHYKDQVKILELVNTLVNSVLSRTSF</sequence>
<dbReference type="AlphaFoldDB" id="A0AAU7E5E1"/>